<dbReference type="SUPFAM" id="SSF47240">
    <property type="entry name" value="Ferritin-like"/>
    <property type="match status" value="1"/>
</dbReference>
<evidence type="ECO:0000256" key="3">
    <source>
        <dbReference type="ARBA" id="ARBA00012274"/>
    </source>
</evidence>
<dbReference type="EMBL" id="NVUS01000015">
    <property type="protein sequence ID" value="PCI99527.1"/>
    <property type="molecule type" value="Genomic_DNA"/>
</dbReference>
<evidence type="ECO:0000313" key="5">
    <source>
        <dbReference type="EMBL" id="PCI99527.1"/>
    </source>
</evidence>
<evidence type="ECO:0000256" key="2">
    <source>
        <dbReference type="ARBA" id="ARBA00009303"/>
    </source>
</evidence>
<keyword evidence="4" id="KW-1133">Transmembrane helix</keyword>
<feature type="transmembrane region" description="Helical" evidence="4">
    <location>
        <begin position="147"/>
        <end position="172"/>
    </location>
</feature>
<comment type="caution">
    <text evidence="5">The sequence shown here is derived from an EMBL/GenBank/DDBJ whole genome shotgun (WGS) entry which is preliminary data.</text>
</comment>
<dbReference type="AlphaFoldDB" id="A0A2A4YYY7"/>
<reference key="1">
    <citation type="submission" date="2017-08" db="EMBL/GenBank/DDBJ databases">
        <title>A dynamic microbial community with high functional redundancy inhabits the cold, oxic subseafloor aquifer.</title>
        <authorList>
            <person name="Tully B.J."/>
            <person name="Wheat C.G."/>
            <person name="Glazer B.T."/>
            <person name="Huber J.A."/>
        </authorList>
    </citation>
    <scope>NUCLEOTIDE SEQUENCE [LARGE SCALE GENOMIC DNA]</scope>
</reference>
<evidence type="ECO:0000256" key="4">
    <source>
        <dbReference type="SAM" id="Phobius"/>
    </source>
</evidence>
<organism evidence="5">
    <name type="scientific">OCS116 cluster bacterium</name>
    <dbReference type="NCBI Taxonomy" id="2030921"/>
    <lineage>
        <taxon>Bacteria</taxon>
        <taxon>Pseudomonadati</taxon>
        <taxon>Pseudomonadota</taxon>
        <taxon>Alphaproteobacteria</taxon>
        <taxon>OCS116 cluster</taxon>
    </lineage>
</organism>
<dbReference type="Gene3D" id="1.10.620.20">
    <property type="entry name" value="Ribonucleotide Reductase, subunit A"/>
    <property type="match status" value="1"/>
</dbReference>
<comment type="similarity">
    <text evidence="2">Belongs to the ribonucleoside diphosphate reductase small chain family.</text>
</comment>
<dbReference type="PANTHER" id="PTHR23409">
    <property type="entry name" value="RIBONUCLEOSIDE-DIPHOSPHATE REDUCTASE SMALL CHAIN"/>
    <property type="match status" value="1"/>
</dbReference>
<dbReference type="EC" id="1.17.4.1" evidence="3"/>
<name>A0A2A4YYY7_9PROT</name>
<dbReference type="UniPathway" id="UPA00326"/>
<reference evidence="5" key="2">
    <citation type="journal article" date="2018" name="ISME J.">
        <title>A dynamic microbial community with high functional redundancy inhabits the cold, oxic subseafloor aquifer.</title>
        <authorList>
            <person name="Tully B.J."/>
            <person name="Wheat C.G."/>
            <person name="Glazer B.T."/>
            <person name="Huber J.A."/>
        </authorList>
    </citation>
    <scope>NUCLEOTIDE SEQUENCE</scope>
    <source>
        <strain evidence="5">NORP83</strain>
    </source>
</reference>
<sequence>MISKGVTSIFPIQYTEIWDRYKTHVQSFWTPEEVSFAEDLRDLEKLNDGEKRFINHVLAFFANSEAMINENLASRFYKEILIPEARCFITMQMLNESIHAEVYALQIETYVTDPDEKDKLFEAIDNIPCIHKKAEWVTKWLNGDQNLLMRLIGFGLVEGLFFAGSFCAIYYFRKRGLMPGLSLSNDWIARDEGMHFSFSALMYHTLNDKFKAGTLTDHDILSLDLIDSSVSQEQFEEIVREAVAFEQEFVEDALPVDLIGMNKDLMSQYIEAVADRIADLFGFDRVFKTENPFDFMRALDVENVSNFFEKRVTEYKRPSDRSISFDEDF</sequence>
<dbReference type="Pfam" id="PF00268">
    <property type="entry name" value="Ribonuc_red_sm"/>
    <property type="match status" value="1"/>
</dbReference>
<dbReference type="InterPro" id="IPR009078">
    <property type="entry name" value="Ferritin-like_SF"/>
</dbReference>
<dbReference type="PANTHER" id="PTHR23409:SF18">
    <property type="entry name" value="RIBONUCLEOSIDE-DIPHOSPHATE REDUCTASE SUBUNIT M2"/>
    <property type="match status" value="1"/>
</dbReference>
<protein>
    <recommendedName>
        <fullName evidence="3">ribonucleoside-diphosphate reductase</fullName>
        <ecNumber evidence="3">1.17.4.1</ecNumber>
    </recommendedName>
</protein>
<keyword evidence="4" id="KW-0812">Transmembrane</keyword>
<dbReference type="CDD" id="cd01049">
    <property type="entry name" value="RNRR2"/>
    <property type="match status" value="1"/>
</dbReference>
<comment type="cofactor">
    <cofactor evidence="1">
        <name>Fe cation</name>
        <dbReference type="ChEBI" id="CHEBI:24875"/>
    </cofactor>
</comment>
<dbReference type="InterPro" id="IPR012348">
    <property type="entry name" value="RNR-like"/>
</dbReference>
<dbReference type="GO" id="GO:0009263">
    <property type="term" value="P:deoxyribonucleotide biosynthetic process"/>
    <property type="evidence" value="ECO:0007669"/>
    <property type="project" value="InterPro"/>
</dbReference>
<gene>
    <name evidence="5" type="ORF">COB13_11475</name>
</gene>
<accession>A0A2A4YYY7</accession>
<dbReference type="GO" id="GO:0004748">
    <property type="term" value="F:ribonucleoside-diphosphate reductase activity, thioredoxin disulfide as acceptor"/>
    <property type="evidence" value="ECO:0007669"/>
    <property type="project" value="UniProtKB-EC"/>
</dbReference>
<dbReference type="InterPro" id="IPR033909">
    <property type="entry name" value="RNR_small"/>
</dbReference>
<proteinExistence type="inferred from homology"/>
<dbReference type="InterPro" id="IPR000358">
    <property type="entry name" value="RNR_small_fam"/>
</dbReference>
<keyword evidence="4" id="KW-0472">Membrane</keyword>
<evidence type="ECO:0000256" key="1">
    <source>
        <dbReference type="ARBA" id="ARBA00001962"/>
    </source>
</evidence>